<dbReference type="SUPFAM" id="SSF47336">
    <property type="entry name" value="ACP-like"/>
    <property type="match status" value="1"/>
</dbReference>
<dbReference type="Pfam" id="PF00550">
    <property type="entry name" value="PP-binding"/>
    <property type="match status" value="1"/>
</dbReference>
<feature type="domain" description="Carrier" evidence="1">
    <location>
        <begin position="21"/>
        <end position="70"/>
    </location>
</feature>
<evidence type="ECO:0000259" key="1">
    <source>
        <dbReference type="Pfam" id="PF00550"/>
    </source>
</evidence>
<dbReference type="EMBL" id="CAOF01000178">
    <property type="protein sequence ID" value="CCO49349.1"/>
    <property type="molecule type" value="Genomic_DNA"/>
</dbReference>
<evidence type="ECO:0000313" key="3">
    <source>
        <dbReference type="Proteomes" id="UP000018211"/>
    </source>
</evidence>
<reference evidence="2 3" key="1">
    <citation type="journal article" date="2013" name="ISME J.">
        <title>Comparative genomics of pathogenic lineages of Vibrio nigripulchritudo identifies virulence-associated traits.</title>
        <authorList>
            <person name="Goudenege D."/>
            <person name="Labreuche Y."/>
            <person name="Krin E."/>
            <person name="Ansquer D."/>
            <person name="Mangenot S."/>
            <person name="Calteau A."/>
            <person name="Medigue C."/>
            <person name="Mazel D."/>
            <person name="Polz M.F."/>
            <person name="Le Roux F."/>
        </authorList>
    </citation>
    <scope>NUCLEOTIDE SEQUENCE [LARGE SCALE GENOMIC DNA]</scope>
    <source>
        <strain evidence="2 3">SOn1</strain>
    </source>
</reference>
<organism evidence="2 3">
    <name type="scientific">Vibrio nigripulchritudo SOn1</name>
    <dbReference type="NCBI Taxonomy" id="1238450"/>
    <lineage>
        <taxon>Bacteria</taxon>
        <taxon>Pseudomonadati</taxon>
        <taxon>Pseudomonadota</taxon>
        <taxon>Gammaproteobacteria</taxon>
        <taxon>Vibrionales</taxon>
        <taxon>Vibrionaceae</taxon>
        <taxon>Vibrio</taxon>
    </lineage>
</organism>
<accession>A0AAV2VX69</accession>
<dbReference type="GeneID" id="97540401"/>
<dbReference type="Gene3D" id="1.10.1200.10">
    <property type="entry name" value="ACP-like"/>
    <property type="match status" value="1"/>
</dbReference>
<dbReference type="InterPro" id="IPR036736">
    <property type="entry name" value="ACP-like_sf"/>
</dbReference>
<dbReference type="AlphaFoldDB" id="A0AAV2VX69"/>
<dbReference type="RefSeq" id="WP_004400586.1">
    <property type="nucleotide sequence ID" value="NZ_LK391965.1"/>
</dbReference>
<dbReference type="Proteomes" id="UP000018211">
    <property type="component" value="Unassembled WGS sequence"/>
</dbReference>
<gene>
    <name evidence="2" type="ORF">VIBNISOn1_820029</name>
</gene>
<comment type="caution">
    <text evidence="2">The sequence shown here is derived from an EMBL/GenBank/DDBJ whole genome shotgun (WGS) entry which is preliminary data.</text>
</comment>
<dbReference type="InterPro" id="IPR009081">
    <property type="entry name" value="PP-bd_ACP"/>
</dbReference>
<sequence length="76" mass="8817">MRVENFINTYISNLVAPGTQVVENDAFFDYVDSFSFIDLITNVESEFGFAVDLMTVDFDLNATIRQVLDWFNLHDR</sequence>
<protein>
    <recommendedName>
        <fullName evidence="1">Carrier domain-containing protein</fullName>
    </recommendedName>
</protein>
<proteinExistence type="predicted"/>
<evidence type="ECO:0000313" key="2">
    <source>
        <dbReference type="EMBL" id="CCO49349.1"/>
    </source>
</evidence>
<name>A0AAV2VX69_9VIBR</name>